<dbReference type="Gene3D" id="3.30.70.100">
    <property type="match status" value="1"/>
</dbReference>
<dbReference type="NCBIfam" id="NF033795">
    <property type="entry name" value="chaper_CopZ_Bs"/>
    <property type="match status" value="1"/>
</dbReference>
<dbReference type="InterPro" id="IPR049740">
    <property type="entry name" value="CopZ"/>
</dbReference>
<protein>
    <recommendedName>
        <fullName evidence="2">Copper chaperone CopZ</fullName>
    </recommendedName>
</protein>
<dbReference type="PROSITE" id="PS50846">
    <property type="entry name" value="HMA_2"/>
    <property type="match status" value="1"/>
</dbReference>
<keyword evidence="6" id="KW-0143">Chaperone</keyword>
<accession>A0A0A2UYL3</accession>
<evidence type="ECO:0000256" key="5">
    <source>
        <dbReference type="ARBA" id="ARBA00023008"/>
    </source>
</evidence>
<gene>
    <name evidence="8" type="ORF">N780_18530</name>
</gene>
<dbReference type="CDD" id="cd00371">
    <property type="entry name" value="HMA"/>
    <property type="match status" value="1"/>
</dbReference>
<dbReference type="GO" id="GO:0005737">
    <property type="term" value="C:cytoplasm"/>
    <property type="evidence" value="ECO:0007669"/>
    <property type="project" value="UniProtKB-SubCell"/>
</dbReference>
<dbReference type="PRINTS" id="PR00944">
    <property type="entry name" value="CUEXPORT"/>
</dbReference>
<evidence type="ECO:0000313" key="9">
    <source>
        <dbReference type="Proteomes" id="UP000030153"/>
    </source>
</evidence>
<evidence type="ECO:0000256" key="3">
    <source>
        <dbReference type="ARBA" id="ARBA00022490"/>
    </source>
</evidence>
<feature type="domain" description="HMA" evidence="7">
    <location>
        <begin position="1"/>
        <end position="67"/>
    </location>
</feature>
<dbReference type="PANTHER" id="PTHR46594:SF4">
    <property type="entry name" value="P-TYPE CATION-TRANSPORTING ATPASE"/>
    <property type="match status" value="1"/>
</dbReference>
<proteinExistence type="predicted"/>
<dbReference type="PANTHER" id="PTHR46594">
    <property type="entry name" value="P-TYPE CATION-TRANSPORTING ATPASE"/>
    <property type="match status" value="1"/>
</dbReference>
<dbReference type="Proteomes" id="UP000030153">
    <property type="component" value="Unassembled WGS sequence"/>
</dbReference>
<dbReference type="InterPro" id="IPR036163">
    <property type="entry name" value="HMA_dom_sf"/>
</dbReference>
<comment type="caution">
    <text evidence="8">The sequence shown here is derived from an EMBL/GenBank/DDBJ whole genome shotgun (WGS) entry which is preliminary data.</text>
</comment>
<name>A0A0A2UYL3_9BACI</name>
<dbReference type="InterPro" id="IPR000428">
    <property type="entry name" value="Cu-bd"/>
</dbReference>
<reference evidence="8 9" key="1">
    <citation type="submission" date="2013-08" db="EMBL/GenBank/DDBJ databases">
        <title>Genome of Pontibacillus chungwhensis.</title>
        <authorList>
            <person name="Wang Q."/>
            <person name="Wang G."/>
        </authorList>
    </citation>
    <scope>NUCLEOTIDE SEQUENCE [LARGE SCALE GENOMIC DNA]</scope>
    <source>
        <strain evidence="8 9">BH030062</strain>
    </source>
</reference>
<dbReference type="InterPro" id="IPR006121">
    <property type="entry name" value="HMA_dom"/>
</dbReference>
<evidence type="ECO:0000256" key="6">
    <source>
        <dbReference type="ARBA" id="ARBA00023186"/>
    </source>
</evidence>
<evidence type="ECO:0000256" key="4">
    <source>
        <dbReference type="ARBA" id="ARBA00022723"/>
    </source>
</evidence>
<dbReference type="OrthoDB" id="9813965at2"/>
<dbReference type="NCBIfam" id="TIGR00003">
    <property type="entry name" value="copper ion binding protein"/>
    <property type="match status" value="1"/>
</dbReference>
<comment type="subcellular location">
    <subcellularLocation>
        <location evidence="1">Cytoplasm</location>
    </subcellularLocation>
</comment>
<evidence type="ECO:0000256" key="1">
    <source>
        <dbReference type="ARBA" id="ARBA00004496"/>
    </source>
</evidence>
<dbReference type="GO" id="GO:0005507">
    <property type="term" value="F:copper ion binding"/>
    <property type="evidence" value="ECO:0007669"/>
    <property type="project" value="InterPro"/>
</dbReference>
<dbReference type="EMBL" id="AVBG01000005">
    <property type="protein sequence ID" value="KGP91631.1"/>
    <property type="molecule type" value="Genomic_DNA"/>
</dbReference>
<dbReference type="InterPro" id="IPR006122">
    <property type="entry name" value="HMA_Cu_ion-bd"/>
</dbReference>
<dbReference type="FunFam" id="3.30.70.100:FF:000001">
    <property type="entry name" value="ATPase copper transporting beta"/>
    <property type="match status" value="1"/>
</dbReference>
<keyword evidence="5" id="KW-0186">Copper</keyword>
<dbReference type="GO" id="GO:0006825">
    <property type="term" value="P:copper ion transport"/>
    <property type="evidence" value="ECO:0007669"/>
    <property type="project" value="InterPro"/>
</dbReference>
<keyword evidence="9" id="KW-1185">Reference proteome</keyword>
<dbReference type="eggNOG" id="COG2608">
    <property type="taxonomic scope" value="Bacteria"/>
</dbReference>
<dbReference type="Pfam" id="PF00403">
    <property type="entry name" value="HMA"/>
    <property type="match status" value="1"/>
</dbReference>
<dbReference type="InterPro" id="IPR017969">
    <property type="entry name" value="Heavy-metal-associated_CS"/>
</dbReference>
<dbReference type="AlphaFoldDB" id="A0A0A2UYL3"/>
<dbReference type="PROSITE" id="PS01047">
    <property type="entry name" value="HMA_1"/>
    <property type="match status" value="1"/>
</dbReference>
<dbReference type="STRING" id="1385513.N780_18530"/>
<keyword evidence="4" id="KW-0479">Metal-binding</keyword>
<evidence type="ECO:0000256" key="2">
    <source>
        <dbReference type="ARBA" id="ARBA00015313"/>
    </source>
</evidence>
<keyword evidence="3" id="KW-0963">Cytoplasm</keyword>
<sequence>MQITLAVHGMTCGHCEKAVKGAVEELNGIQGVEVHLDTNKVDVTYDDVYVSKEQIESAIEEQGYDVVS</sequence>
<organism evidence="8 9">
    <name type="scientific">Pontibacillus chungwhensis BH030062</name>
    <dbReference type="NCBI Taxonomy" id="1385513"/>
    <lineage>
        <taxon>Bacteria</taxon>
        <taxon>Bacillati</taxon>
        <taxon>Bacillota</taxon>
        <taxon>Bacilli</taxon>
        <taxon>Bacillales</taxon>
        <taxon>Bacillaceae</taxon>
        <taxon>Pontibacillus</taxon>
    </lineage>
</organism>
<evidence type="ECO:0000313" key="8">
    <source>
        <dbReference type="EMBL" id="KGP91631.1"/>
    </source>
</evidence>
<evidence type="ECO:0000259" key="7">
    <source>
        <dbReference type="PROSITE" id="PS50846"/>
    </source>
</evidence>
<dbReference type="RefSeq" id="WP_036782491.1">
    <property type="nucleotide sequence ID" value="NZ_AVBG01000005.1"/>
</dbReference>
<dbReference type="SUPFAM" id="SSF55008">
    <property type="entry name" value="HMA, heavy metal-associated domain"/>
    <property type="match status" value="1"/>
</dbReference>